<organism evidence="1 2">
    <name type="scientific">Araneus ventricosus</name>
    <name type="common">Orbweaver spider</name>
    <name type="synonym">Epeira ventricosa</name>
    <dbReference type="NCBI Taxonomy" id="182803"/>
    <lineage>
        <taxon>Eukaryota</taxon>
        <taxon>Metazoa</taxon>
        <taxon>Ecdysozoa</taxon>
        <taxon>Arthropoda</taxon>
        <taxon>Chelicerata</taxon>
        <taxon>Arachnida</taxon>
        <taxon>Araneae</taxon>
        <taxon>Araneomorphae</taxon>
        <taxon>Entelegynae</taxon>
        <taxon>Araneoidea</taxon>
        <taxon>Araneidae</taxon>
        <taxon>Araneus</taxon>
    </lineage>
</organism>
<name>A0A4Y2RI60_ARAVE</name>
<dbReference type="EMBL" id="BGPR01017098">
    <property type="protein sequence ID" value="GBN75100.1"/>
    <property type="molecule type" value="Genomic_DNA"/>
</dbReference>
<evidence type="ECO:0000313" key="1">
    <source>
        <dbReference type="EMBL" id="GBN75100.1"/>
    </source>
</evidence>
<gene>
    <name evidence="1" type="ORF">AVEN_142814_1</name>
</gene>
<proteinExistence type="predicted"/>
<accession>A0A4Y2RI60</accession>
<comment type="caution">
    <text evidence="1">The sequence shown here is derived from an EMBL/GenBank/DDBJ whole genome shotgun (WGS) entry which is preliminary data.</text>
</comment>
<keyword evidence="2" id="KW-1185">Reference proteome</keyword>
<protein>
    <submittedName>
        <fullName evidence="1">Uncharacterized protein</fullName>
    </submittedName>
</protein>
<sequence length="83" mass="9665">MTKTTPELELPSPNFRTTPGPLPALHPFWVGRASEGIYAPHQQEDIWSSTYDLTCNRPHTRWIFSGIWFPTWNPSVSRTRPYH</sequence>
<dbReference type="AlphaFoldDB" id="A0A4Y2RI60"/>
<evidence type="ECO:0000313" key="2">
    <source>
        <dbReference type="Proteomes" id="UP000499080"/>
    </source>
</evidence>
<dbReference type="Proteomes" id="UP000499080">
    <property type="component" value="Unassembled WGS sequence"/>
</dbReference>
<reference evidence="1 2" key="1">
    <citation type="journal article" date="2019" name="Sci. Rep.">
        <title>Orb-weaving spider Araneus ventricosus genome elucidates the spidroin gene catalogue.</title>
        <authorList>
            <person name="Kono N."/>
            <person name="Nakamura H."/>
            <person name="Ohtoshi R."/>
            <person name="Moran D.A.P."/>
            <person name="Shinohara A."/>
            <person name="Yoshida Y."/>
            <person name="Fujiwara M."/>
            <person name="Mori M."/>
            <person name="Tomita M."/>
            <person name="Arakawa K."/>
        </authorList>
    </citation>
    <scope>NUCLEOTIDE SEQUENCE [LARGE SCALE GENOMIC DNA]</scope>
</reference>